<accession>A0A699SAJ2</accession>
<comment type="caution">
    <text evidence="2">The sequence shown here is derived from an EMBL/GenBank/DDBJ whole genome shotgun (WGS) entry which is preliminary data.</text>
</comment>
<feature type="signal peptide" evidence="1">
    <location>
        <begin position="1"/>
        <end position="23"/>
    </location>
</feature>
<dbReference type="AlphaFoldDB" id="A0A699SAJ2"/>
<proteinExistence type="predicted"/>
<sequence length="140" mass="15063">MKPAIFSAALLALFAAATTGAQARTLDVPPTDTIVVRLPNKAIMTLVVEVLLEKKFGMVVNIDGKDNAQPRTAISKAAREARRDSLYEANQRRHRAKMHVVVDLGLNALTNRGSGAPDLRTLGSRYISLNLDASVRLGGT</sequence>
<feature type="non-terminal residue" evidence="2">
    <location>
        <position position="140"/>
    </location>
</feature>
<keyword evidence="1" id="KW-0732">Signal</keyword>
<feature type="chain" id="PRO_5025493326" evidence="1">
    <location>
        <begin position="24"/>
        <end position="140"/>
    </location>
</feature>
<evidence type="ECO:0000313" key="2">
    <source>
        <dbReference type="EMBL" id="GFC94243.1"/>
    </source>
</evidence>
<name>A0A699SAJ2_TANCI</name>
<organism evidence="2">
    <name type="scientific">Tanacetum cinerariifolium</name>
    <name type="common">Dalmatian daisy</name>
    <name type="synonym">Chrysanthemum cinerariifolium</name>
    <dbReference type="NCBI Taxonomy" id="118510"/>
    <lineage>
        <taxon>Eukaryota</taxon>
        <taxon>Viridiplantae</taxon>
        <taxon>Streptophyta</taxon>
        <taxon>Embryophyta</taxon>
        <taxon>Tracheophyta</taxon>
        <taxon>Spermatophyta</taxon>
        <taxon>Magnoliopsida</taxon>
        <taxon>eudicotyledons</taxon>
        <taxon>Gunneridae</taxon>
        <taxon>Pentapetalae</taxon>
        <taxon>asterids</taxon>
        <taxon>campanulids</taxon>
        <taxon>Asterales</taxon>
        <taxon>Asteraceae</taxon>
        <taxon>Asteroideae</taxon>
        <taxon>Anthemideae</taxon>
        <taxon>Anthemidinae</taxon>
        <taxon>Tanacetum</taxon>
    </lineage>
</organism>
<reference evidence="2" key="1">
    <citation type="journal article" date="2019" name="Sci. Rep.">
        <title>Draft genome of Tanacetum cinerariifolium, the natural source of mosquito coil.</title>
        <authorList>
            <person name="Yamashiro T."/>
            <person name="Shiraishi A."/>
            <person name="Satake H."/>
            <person name="Nakayama K."/>
        </authorList>
    </citation>
    <scope>NUCLEOTIDE SEQUENCE</scope>
</reference>
<evidence type="ECO:0000256" key="1">
    <source>
        <dbReference type="SAM" id="SignalP"/>
    </source>
</evidence>
<dbReference type="EMBL" id="BKCJ011147673">
    <property type="protein sequence ID" value="GFC94243.1"/>
    <property type="molecule type" value="Genomic_DNA"/>
</dbReference>
<gene>
    <name evidence="2" type="ORF">Tci_866213</name>
</gene>
<protein>
    <submittedName>
        <fullName evidence="2">Uncharacterized protein</fullName>
    </submittedName>
</protein>